<feature type="compositionally biased region" description="Polar residues" evidence="1">
    <location>
        <begin position="74"/>
        <end position="87"/>
    </location>
</feature>
<gene>
    <name evidence="2" type="ORF">NTEN_LOCUS10849</name>
</gene>
<sequence length="87" mass="9644">MELHGVEEHFFQSQLPIHEVIRCVHGQSASLFDEKTSTASPTVRNAGSPRPARHTRVPSSKPSQSISRSASRPTNNFDTASMNEMPR</sequence>
<dbReference type="AlphaFoldDB" id="A0A6H5GPG8"/>
<organism evidence="2 3">
    <name type="scientific">Nesidiocoris tenuis</name>
    <dbReference type="NCBI Taxonomy" id="355587"/>
    <lineage>
        <taxon>Eukaryota</taxon>
        <taxon>Metazoa</taxon>
        <taxon>Ecdysozoa</taxon>
        <taxon>Arthropoda</taxon>
        <taxon>Hexapoda</taxon>
        <taxon>Insecta</taxon>
        <taxon>Pterygota</taxon>
        <taxon>Neoptera</taxon>
        <taxon>Paraneoptera</taxon>
        <taxon>Hemiptera</taxon>
        <taxon>Heteroptera</taxon>
        <taxon>Panheteroptera</taxon>
        <taxon>Cimicomorpha</taxon>
        <taxon>Miridae</taxon>
        <taxon>Dicyphina</taxon>
        <taxon>Nesidiocoris</taxon>
    </lineage>
</organism>
<feature type="compositionally biased region" description="Low complexity" evidence="1">
    <location>
        <begin position="57"/>
        <end position="73"/>
    </location>
</feature>
<evidence type="ECO:0000313" key="2">
    <source>
        <dbReference type="EMBL" id="CAB0005372.1"/>
    </source>
</evidence>
<reference evidence="2 3" key="1">
    <citation type="submission" date="2020-02" db="EMBL/GenBank/DDBJ databases">
        <authorList>
            <person name="Ferguson B K."/>
        </authorList>
    </citation>
    <scope>NUCLEOTIDE SEQUENCE [LARGE SCALE GENOMIC DNA]</scope>
</reference>
<feature type="region of interest" description="Disordered" evidence="1">
    <location>
        <begin position="31"/>
        <end position="87"/>
    </location>
</feature>
<dbReference type="EMBL" id="CADCXU010016329">
    <property type="protein sequence ID" value="CAB0005372.1"/>
    <property type="molecule type" value="Genomic_DNA"/>
</dbReference>
<name>A0A6H5GPG8_9HEMI</name>
<evidence type="ECO:0000256" key="1">
    <source>
        <dbReference type="SAM" id="MobiDB-lite"/>
    </source>
</evidence>
<evidence type="ECO:0000313" key="3">
    <source>
        <dbReference type="Proteomes" id="UP000479000"/>
    </source>
</evidence>
<protein>
    <submittedName>
        <fullName evidence="2">Uncharacterized protein</fullName>
    </submittedName>
</protein>
<keyword evidence="3" id="KW-1185">Reference proteome</keyword>
<proteinExistence type="predicted"/>
<dbReference type="Proteomes" id="UP000479000">
    <property type="component" value="Unassembled WGS sequence"/>
</dbReference>
<feature type="non-terminal residue" evidence="2">
    <location>
        <position position="87"/>
    </location>
</feature>
<accession>A0A6H5GPG8</accession>